<reference evidence="2 3" key="1">
    <citation type="submission" date="2009-09" db="EMBL/GenBank/DDBJ databases">
        <authorList>
            <person name="Weinstock G."/>
            <person name="Sodergren E."/>
            <person name="Clifton S."/>
            <person name="Fulton L."/>
            <person name="Fulton B."/>
            <person name="Courtney L."/>
            <person name="Fronick C."/>
            <person name="Harrison M."/>
            <person name="Strong C."/>
            <person name="Farmer C."/>
            <person name="Delahaunty K."/>
            <person name="Markovic C."/>
            <person name="Hall O."/>
            <person name="Minx P."/>
            <person name="Tomlinson C."/>
            <person name="Mitreva M."/>
            <person name="Nelson J."/>
            <person name="Hou S."/>
            <person name="Wollam A."/>
            <person name="Pepin K.H."/>
            <person name="Johnson M."/>
            <person name="Bhonagiri V."/>
            <person name="Nash W.E."/>
            <person name="Warren W."/>
            <person name="Chinwalla A."/>
            <person name="Mardis E.R."/>
            <person name="Wilson R.K."/>
        </authorList>
    </citation>
    <scope>NUCLEOTIDE SEQUENCE [LARGE SCALE GENOMIC DNA]</scope>
    <source>
        <strain evidence="2 3">F0319</strain>
    </source>
</reference>
<keyword evidence="3" id="KW-1185">Reference proteome</keyword>
<feature type="coiled-coil region" evidence="1">
    <location>
        <begin position="26"/>
        <end position="57"/>
    </location>
</feature>
<dbReference type="STRING" id="649761.HMPREF0973_01607"/>
<dbReference type="Proteomes" id="UP000003327">
    <property type="component" value="Unassembled WGS sequence"/>
</dbReference>
<evidence type="ECO:0000256" key="1">
    <source>
        <dbReference type="SAM" id="Coils"/>
    </source>
</evidence>
<protein>
    <submittedName>
        <fullName evidence="2">Uncharacterized protein</fullName>
    </submittedName>
</protein>
<keyword evidence="1" id="KW-0175">Coiled coil</keyword>
<dbReference type="RefSeq" id="WP_004383279.1">
    <property type="nucleotide sequence ID" value="NZ_GG698714.1"/>
</dbReference>
<gene>
    <name evidence="2" type="ORF">HMPREF0973_01607</name>
</gene>
<dbReference type="AlphaFoldDB" id="C9MPR6"/>
<organism evidence="2 3">
    <name type="scientific">Prevotella veroralis F0319</name>
    <dbReference type="NCBI Taxonomy" id="649761"/>
    <lineage>
        <taxon>Bacteria</taxon>
        <taxon>Pseudomonadati</taxon>
        <taxon>Bacteroidota</taxon>
        <taxon>Bacteroidia</taxon>
        <taxon>Bacteroidales</taxon>
        <taxon>Prevotellaceae</taxon>
        <taxon>Prevotella</taxon>
    </lineage>
</organism>
<sequence length="68" mass="8214">MEKMESIETMDNMRKFAKYKLNMLKTNAIRRAKEKARKEKEQAKQQYVDKCNLINEETKNKITKIKTM</sequence>
<dbReference type="HOGENOM" id="CLU_2790551_0_0_10"/>
<name>C9MPR6_9BACT</name>
<dbReference type="EMBL" id="ACVA01000036">
    <property type="protein sequence ID" value="EEX18419.1"/>
    <property type="molecule type" value="Genomic_DNA"/>
</dbReference>
<proteinExistence type="predicted"/>
<comment type="caution">
    <text evidence="2">The sequence shown here is derived from an EMBL/GenBank/DDBJ whole genome shotgun (WGS) entry which is preliminary data.</text>
</comment>
<accession>C9MPR6</accession>
<evidence type="ECO:0000313" key="3">
    <source>
        <dbReference type="Proteomes" id="UP000003327"/>
    </source>
</evidence>
<evidence type="ECO:0000313" key="2">
    <source>
        <dbReference type="EMBL" id="EEX18419.1"/>
    </source>
</evidence>